<organism evidence="2">
    <name type="scientific">Schlesneria paludicola</name>
    <dbReference type="NCBI Taxonomy" id="360056"/>
    <lineage>
        <taxon>Bacteria</taxon>
        <taxon>Pseudomonadati</taxon>
        <taxon>Planctomycetota</taxon>
        <taxon>Planctomycetia</taxon>
        <taxon>Planctomycetales</taxon>
        <taxon>Planctomycetaceae</taxon>
        <taxon>Schlesneria</taxon>
    </lineage>
</organism>
<dbReference type="PROSITE" id="PS51671">
    <property type="entry name" value="ACT"/>
    <property type="match status" value="1"/>
</dbReference>
<gene>
    <name evidence="2" type="ORF">ENS64_07670</name>
</gene>
<dbReference type="PANTHER" id="PTHR34875:SF6">
    <property type="entry name" value="UPF0237 PROTEIN MJ1558"/>
    <property type="match status" value="1"/>
</dbReference>
<dbReference type="InterPro" id="IPR050990">
    <property type="entry name" value="UPF0237/GcvR_regulator"/>
</dbReference>
<dbReference type="SUPFAM" id="SSF55021">
    <property type="entry name" value="ACT-like"/>
    <property type="match status" value="2"/>
</dbReference>
<dbReference type="Pfam" id="PF13740">
    <property type="entry name" value="ACT_6"/>
    <property type="match status" value="1"/>
</dbReference>
<evidence type="ECO:0000313" key="2">
    <source>
        <dbReference type="EMBL" id="HGT39127.1"/>
    </source>
</evidence>
<name>A0A7C4QMW4_9PLAN</name>
<dbReference type="InterPro" id="IPR002912">
    <property type="entry name" value="ACT_dom"/>
</dbReference>
<dbReference type="InterPro" id="IPR045865">
    <property type="entry name" value="ACT-like_dom_sf"/>
</dbReference>
<protein>
    <recommendedName>
        <fullName evidence="1">ACT domain-containing protein</fullName>
    </recommendedName>
</protein>
<sequence>MRLVSVIAAAHRRQVAAAARRRKSRGQFLYYNASKLLEARSAGVAKQYVLTVMAANRVGILAALSNALDELRGSFVDVNQAVMRQYFTIIMSAEFPDDRQPEVIVDHIRDVCRPFGVEVMLQDPQADAVVESLGDRPPSQQYLLRLAGTDRPGVLRRVSHRLAQDGIDVIDLYGERQDQFGTFTSCLQLDVPQGVDVATLHRDLDQMLRPEGIAVSLFHDRVLQAISHPESPLSQRRGSFR</sequence>
<dbReference type="EMBL" id="DSVQ01000012">
    <property type="protein sequence ID" value="HGT39127.1"/>
    <property type="molecule type" value="Genomic_DNA"/>
</dbReference>
<dbReference type="Gene3D" id="3.30.70.260">
    <property type="match status" value="2"/>
</dbReference>
<proteinExistence type="predicted"/>
<feature type="domain" description="ACT" evidence="1">
    <location>
        <begin position="49"/>
        <end position="122"/>
    </location>
</feature>
<comment type="caution">
    <text evidence="2">The sequence shown here is derived from an EMBL/GenBank/DDBJ whole genome shotgun (WGS) entry which is preliminary data.</text>
</comment>
<reference evidence="2" key="1">
    <citation type="journal article" date="2020" name="mSystems">
        <title>Genome- and Community-Level Interaction Insights into Carbon Utilization and Element Cycling Functions of Hydrothermarchaeota in Hydrothermal Sediment.</title>
        <authorList>
            <person name="Zhou Z."/>
            <person name="Liu Y."/>
            <person name="Xu W."/>
            <person name="Pan J."/>
            <person name="Luo Z.H."/>
            <person name="Li M."/>
        </authorList>
    </citation>
    <scope>NUCLEOTIDE SEQUENCE [LARGE SCALE GENOMIC DNA]</scope>
    <source>
        <strain evidence="2">SpSt-508</strain>
    </source>
</reference>
<evidence type="ECO:0000259" key="1">
    <source>
        <dbReference type="PROSITE" id="PS51671"/>
    </source>
</evidence>
<dbReference type="AlphaFoldDB" id="A0A7C4QMW4"/>
<dbReference type="PANTHER" id="PTHR34875">
    <property type="entry name" value="UPF0237 PROTEIN MJ1558"/>
    <property type="match status" value="1"/>
</dbReference>
<accession>A0A7C4QMW4</accession>